<evidence type="ECO:0000313" key="2">
    <source>
        <dbReference type="Proteomes" id="UP001208567"/>
    </source>
</evidence>
<name>A0ABQ5N7D8_9CLOT</name>
<gene>
    <name evidence="1" type="ORF">bsdE14_25830</name>
</gene>
<protein>
    <submittedName>
        <fullName evidence="1">Uncharacterized protein</fullName>
    </submittedName>
</protein>
<keyword evidence="2" id="KW-1185">Reference proteome</keyword>
<reference evidence="1 2" key="1">
    <citation type="journal article" date="2024" name="Int. J. Syst. Evol. Microbiol.">
        <title>Clostridium omnivorum sp. nov., isolated from anoxic soil under the treatment of reductive soil disinfestation.</title>
        <authorList>
            <person name="Ueki A."/>
            <person name="Tonouchi A."/>
            <person name="Kaku N."/>
            <person name="Honma S."/>
            <person name="Ueki K."/>
        </authorList>
    </citation>
    <scope>NUCLEOTIDE SEQUENCE [LARGE SCALE GENOMIC DNA]</scope>
    <source>
        <strain evidence="1 2">E14</strain>
    </source>
</reference>
<comment type="caution">
    <text evidence="1">The sequence shown here is derived from an EMBL/GenBank/DDBJ whole genome shotgun (WGS) entry which is preliminary data.</text>
</comment>
<accession>A0ABQ5N7D8</accession>
<evidence type="ECO:0000313" key="1">
    <source>
        <dbReference type="EMBL" id="GLC31173.1"/>
    </source>
</evidence>
<dbReference type="Proteomes" id="UP001208567">
    <property type="component" value="Unassembled WGS sequence"/>
</dbReference>
<sequence length="56" mass="6586">MSKEIIEIHIYYGQEEFEKLFEELIKATIGSQELPYKSIKEKCYNDDITQSPSTKV</sequence>
<dbReference type="EMBL" id="BRXR01000001">
    <property type="protein sequence ID" value="GLC31173.1"/>
    <property type="molecule type" value="Genomic_DNA"/>
</dbReference>
<proteinExistence type="predicted"/>
<dbReference type="RefSeq" id="WP_264850453.1">
    <property type="nucleotide sequence ID" value="NZ_BRXR01000001.1"/>
</dbReference>
<organism evidence="1 2">
    <name type="scientific">Clostridium omnivorum</name>
    <dbReference type="NCBI Taxonomy" id="1604902"/>
    <lineage>
        <taxon>Bacteria</taxon>
        <taxon>Bacillati</taxon>
        <taxon>Bacillota</taxon>
        <taxon>Clostridia</taxon>
        <taxon>Eubacteriales</taxon>
        <taxon>Clostridiaceae</taxon>
        <taxon>Clostridium</taxon>
    </lineage>
</organism>